<dbReference type="SUPFAM" id="SSF49503">
    <property type="entry name" value="Cupredoxins"/>
    <property type="match status" value="1"/>
</dbReference>
<reference evidence="2" key="1">
    <citation type="submission" date="2020-11" db="EMBL/GenBank/DDBJ databases">
        <title>Adaptations for nitrogen fixation in a non-lichenized fungal sporocarp promotes dispersal by wood-feeding termites.</title>
        <authorList>
            <consortium name="DOE Joint Genome Institute"/>
            <person name="Koch R.A."/>
            <person name="Yoon G."/>
            <person name="Arayal U."/>
            <person name="Lail K."/>
            <person name="Amirebrahimi M."/>
            <person name="Labutti K."/>
            <person name="Lipzen A."/>
            <person name="Riley R."/>
            <person name="Barry K."/>
            <person name="Henrissat B."/>
            <person name="Grigoriev I.V."/>
            <person name="Herr J.R."/>
            <person name="Aime M.C."/>
        </authorList>
    </citation>
    <scope>NUCLEOTIDE SEQUENCE</scope>
    <source>
        <strain evidence="2">MCA 3950</strain>
    </source>
</reference>
<accession>A0A9P7VMA1</accession>
<dbReference type="OrthoDB" id="2121828at2759"/>
<dbReference type="EMBL" id="MU250546">
    <property type="protein sequence ID" value="KAG7443319.1"/>
    <property type="molecule type" value="Genomic_DNA"/>
</dbReference>
<gene>
    <name evidence="2" type="ORF">BT62DRAFT_903882</name>
</gene>
<dbReference type="GeneID" id="66105836"/>
<organism evidence="2 3">
    <name type="scientific">Guyanagaster necrorhizus</name>
    <dbReference type="NCBI Taxonomy" id="856835"/>
    <lineage>
        <taxon>Eukaryota</taxon>
        <taxon>Fungi</taxon>
        <taxon>Dikarya</taxon>
        <taxon>Basidiomycota</taxon>
        <taxon>Agaricomycotina</taxon>
        <taxon>Agaricomycetes</taxon>
        <taxon>Agaricomycetidae</taxon>
        <taxon>Agaricales</taxon>
        <taxon>Marasmiineae</taxon>
        <taxon>Physalacriaceae</taxon>
        <taxon>Guyanagaster</taxon>
    </lineage>
</organism>
<name>A0A9P7VMA1_9AGAR</name>
<dbReference type="GO" id="GO:0016491">
    <property type="term" value="F:oxidoreductase activity"/>
    <property type="evidence" value="ECO:0007669"/>
    <property type="project" value="InterPro"/>
</dbReference>
<dbReference type="InterPro" id="IPR011706">
    <property type="entry name" value="Cu-oxidase_C"/>
</dbReference>
<dbReference type="Pfam" id="PF07731">
    <property type="entry name" value="Cu-oxidase_2"/>
    <property type="match status" value="1"/>
</dbReference>
<feature type="non-terminal residue" evidence="2">
    <location>
        <position position="1"/>
    </location>
</feature>
<comment type="caution">
    <text evidence="2">The sequence shown here is derived from an EMBL/GenBank/DDBJ whole genome shotgun (WGS) entry which is preliminary data.</text>
</comment>
<sequence length="73" mass="7858">DGFSINNVPFRPPTVPVLLQILSGVQKAQDLLPQGSVYGVPLNRTMEINLMGGMAHPMHLHGHTLDVVKSADS</sequence>
<evidence type="ECO:0000259" key="1">
    <source>
        <dbReference type="Pfam" id="PF07731"/>
    </source>
</evidence>
<dbReference type="AlphaFoldDB" id="A0A9P7VMA1"/>
<evidence type="ECO:0000313" key="3">
    <source>
        <dbReference type="Proteomes" id="UP000812287"/>
    </source>
</evidence>
<dbReference type="GO" id="GO:0005507">
    <property type="term" value="F:copper ion binding"/>
    <property type="evidence" value="ECO:0007669"/>
    <property type="project" value="InterPro"/>
</dbReference>
<feature type="domain" description="Plastocyanin-like" evidence="1">
    <location>
        <begin position="11"/>
        <end position="70"/>
    </location>
</feature>
<keyword evidence="3" id="KW-1185">Reference proteome</keyword>
<dbReference type="InterPro" id="IPR008972">
    <property type="entry name" value="Cupredoxin"/>
</dbReference>
<dbReference type="Gene3D" id="2.60.40.420">
    <property type="entry name" value="Cupredoxins - blue copper proteins"/>
    <property type="match status" value="1"/>
</dbReference>
<evidence type="ECO:0000313" key="2">
    <source>
        <dbReference type="EMBL" id="KAG7443319.1"/>
    </source>
</evidence>
<proteinExistence type="predicted"/>
<dbReference type="RefSeq" id="XP_043036819.1">
    <property type="nucleotide sequence ID" value="XM_043183539.1"/>
</dbReference>
<protein>
    <recommendedName>
        <fullName evidence="1">Plastocyanin-like domain-containing protein</fullName>
    </recommendedName>
</protein>
<dbReference type="Proteomes" id="UP000812287">
    <property type="component" value="Unassembled WGS sequence"/>
</dbReference>